<comment type="caution">
    <text evidence="1">The sequence shown here is derived from an EMBL/GenBank/DDBJ whole genome shotgun (WGS) entry which is preliminary data.</text>
</comment>
<evidence type="ECO:0000313" key="2">
    <source>
        <dbReference type="Proteomes" id="UP000784294"/>
    </source>
</evidence>
<gene>
    <name evidence="1" type="ORF">PXEA_LOCUS772</name>
</gene>
<name>A0A3S4ZBH7_9PLAT</name>
<dbReference type="GO" id="GO:0006357">
    <property type="term" value="P:regulation of transcription by RNA polymerase II"/>
    <property type="evidence" value="ECO:0007669"/>
    <property type="project" value="TreeGrafter"/>
</dbReference>
<reference evidence="1" key="1">
    <citation type="submission" date="2018-11" db="EMBL/GenBank/DDBJ databases">
        <authorList>
            <consortium name="Pathogen Informatics"/>
        </authorList>
    </citation>
    <scope>NUCLEOTIDE SEQUENCE</scope>
</reference>
<dbReference type="AlphaFoldDB" id="A0A3S4ZBH7"/>
<dbReference type="PANTHER" id="PTHR46167:SF1">
    <property type="entry name" value="N-LYSINE METHYLTRANSFERASE KMT5A"/>
    <property type="match status" value="1"/>
</dbReference>
<dbReference type="InterPro" id="IPR051760">
    <property type="entry name" value="KMT5A"/>
</dbReference>
<dbReference type="PANTHER" id="PTHR46167">
    <property type="entry name" value="N-LYSINE METHYLTRANSFERASE KMT5A"/>
    <property type="match status" value="1"/>
</dbReference>
<dbReference type="EMBL" id="CAAALY010001509">
    <property type="protein sequence ID" value="VEL07332.1"/>
    <property type="molecule type" value="Genomic_DNA"/>
</dbReference>
<dbReference type="InterPro" id="IPR046341">
    <property type="entry name" value="SET_dom_sf"/>
</dbReference>
<dbReference type="Gene3D" id="2.170.270.10">
    <property type="entry name" value="SET domain"/>
    <property type="match status" value="1"/>
</dbReference>
<keyword evidence="2" id="KW-1185">Reference proteome</keyword>
<sequence>MPLCHSYISHPIVPVKRRGRDKKLRRSYSTSAMMNTRPTIDKPAKSCISSPKKSGVEIPLAVQPQKRQILRKDVSRATNKQTELTVSARQTKLTSLGVQRTANNSSKDCIEDLPKLNESGFSTDISGPLEQVASPRTKLQTKLTSLGIRRTARQFLKELARERESDYLRSLRDNIETGMRVGFECYGLSSFRFMLFLSYVIMTEEKGRGVVASRLFIQDEFVVEYAGELISEREGHAREKEYKQNPELGSYMFFFVHA</sequence>
<dbReference type="GO" id="GO:0043516">
    <property type="term" value="P:regulation of DNA damage response, signal transduction by p53 class mediator"/>
    <property type="evidence" value="ECO:0007669"/>
    <property type="project" value="TreeGrafter"/>
</dbReference>
<accession>A0A3S4ZBH7</accession>
<dbReference type="SUPFAM" id="SSF82199">
    <property type="entry name" value="SET domain"/>
    <property type="match status" value="1"/>
</dbReference>
<organism evidence="1 2">
    <name type="scientific">Protopolystoma xenopodis</name>
    <dbReference type="NCBI Taxonomy" id="117903"/>
    <lineage>
        <taxon>Eukaryota</taxon>
        <taxon>Metazoa</taxon>
        <taxon>Spiralia</taxon>
        <taxon>Lophotrochozoa</taxon>
        <taxon>Platyhelminthes</taxon>
        <taxon>Monogenea</taxon>
        <taxon>Polyopisthocotylea</taxon>
        <taxon>Polystomatidea</taxon>
        <taxon>Polystomatidae</taxon>
        <taxon>Protopolystoma</taxon>
    </lineage>
</organism>
<evidence type="ECO:0008006" key="3">
    <source>
        <dbReference type="Google" id="ProtNLM"/>
    </source>
</evidence>
<evidence type="ECO:0000313" key="1">
    <source>
        <dbReference type="EMBL" id="VEL07332.1"/>
    </source>
</evidence>
<proteinExistence type="predicted"/>
<dbReference type="Proteomes" id="UP000784294">
    <property type="component" value="Unassembled WGS sequence"/>
</dbReference>
<protein>
    <recommendedName>
        <fullName evidence="3">SET domain-containing protein</fullName>
    </recommendedName>
</protein>
<dbReference type="GO" id="GO:0005700">
    <property type="term" value="C:polytene chromosome"/>
    <property type="evidence" value="ECO:0007669"/>
    <property type="project" value="TreeGrafter"/>
</dbReference>
<dbReference type="GO" id="GO:0005634">
    <property type="term" value="C:nucleus"/>
    <property type="evidence" value="ECO:0007669"/>
    <property type="project" value="TreeGrafter"/>
</dbReference>
<dbReference type="OrthoDB" id="5560686at2759"/>
<dbReference type="GO" id="GO:0042799">
    <property type="term" value="F:histone H4K20 methyltransferase activity"/>
    <property type="evidence" value="ECO:0007669"/>
    <property type="project" value="TreeGrafter"/>
</dbReference>